<dbReference type="AlphaFoldDB" id="A0A2V1CWS2"/>
<name>A0A2V1CWS2_9PLEO</name>
<feature type="compositionally biased region" description="Polar residues" evidence="1">
    <location>
        <begin position="22"/>
        <end position="36"/>
    </location>
</feature>
<evidence type="ECO:0000313" key="2">
    <source>
        <dbReference type="EMBL" id="PVH90166.1"/>
    </source>
</evidence>
<gene>
    <name evidence="2" type="ORF">DM02DRAFT_665438</name>
</gene>
<accession>A0A2V1CWS2</accession>
<reference evidence="2 3" key="1">
    <citation type="journal article" date="2018" name="Sci. Rep.">
        <title>Comparative genomics provides insights into the lifestyle and reveals functional heterogeneity of dark septate endophytic fungi.</title>
        <authorList>
            <person name="Knapp D.G."/>
            <person name="Nemeth J.B."/>
            <person name="Barry K."/>
            <person name="Hainaut M."/>
            <person name="Henrissat B."/>
            <person name="Johnson J."/>
            <person name="Kuo A."/>
            <person name="Lim J.H.P."/>
            <person name="Lipzen A."/>
            <person name="Nolan M."/>
            <person name="Ohm R.A."/>
            <person name="Tamas L."/>
            <person name="Grigoriev I.V."/>
            <person name="Spatafora J.W."/>
            <person name="Nagy L.G."/>
            <person name="Kovacs G.M."/>
        </authorList>
    </citation>
    <scope>NUCLEOTIDE SEQUENCE [LARGE SCALE GENOMIC DNA]</scope>
    <source>
        <strain evidence="2 3">DSE2036</strain>
    </source>
</reference>
<feature type="compositionally biased region" description="Low complexity" evidence="1">
    <location>
        <begin position="1"/>
        <end position="20"/>
    </location>
</feature>
<evidence type="ECO:0000256" key="1">
    <source>
        <dbReference type="SAM" id="MobiDB-lite"/>
    </source>
</evidence>
<sequence length="98" mass="10406">MASDSSISSAPSSNPSSYAPNTGISRSGNSATTDSSLYDDRKRADRTALVQALRDPAVAELMEKAARACKVKRDNSGTCWYASQSNDDTSNGIWEGIL</sequence>
<feature type="region of interest" description="Disordered" evidence="1">
    <location>
        <begin position="1"/>
        <end position="41"/>
    </location>
</feature>
<dbReference type="Proteomes" id="UP000244855">
    <property type="component" value="Unassembled WGS sequence"/>
</dbReference>
<proteinExistence type="predicted"/>
<keyword evidence="3" id="KW-1185">Reference proteome</keyword>
<dbReference type="EMBL" id="KZ806623">
    <property type="protein sequence ID" value="PVH90166.1"/>
    <property type="molecule type" value="Genomic_DNA"/>
</dbReference>
<evidence type="ECO:0000313" key="3">
    <source>
        <dbReference type="Proteomes" id="UP000244855"/>
    </source>
</evidence>
<organism evidence="2 3">
    <name type="scientific">Periconia macrospinosa</name>
    <dbReference type="NCBI Taxonomy" id="97972"/>
    <lineage>
        <taxon>Eukaryota</taxon>
        <taxon>Fungi</taxon>
        <taxon>Dikarya</taxon>
        <taxon>Ascomycota</taxon>
        <taxon>Pezizomycotina</taxon>
        <taxon>Dothideomycetes</taxon>
        <taxon>Pleosporomycetidae</taxon>
        <taxon>Pleosporales</taxon>
        <taxon>Massarineae</taxon>
        <taxon>Periconiaceae</taxon>
        <taxon>Periconia</taxon>
    </lineage>
</organism>
<protein>
    <submittedName>
        <fullName evidence="2">Uncharacterized protein</fullName>
    </submittedName>
</protein>